<sequence>MEHPEDGYDRGLAEILIDPFLYAVRLHIENIELETNTVEIKREYVEGLESILVQKDISTAVSIVPELKNCIKLMHVPNIEEDVCVMLGHIAQNVRPVSEELVRERVFRECFVLYEKKPLAASKIIFLLTTLNNTLADFVPLLREAGEDPSVLSRLVLGEVSLNTKSKERLSVLCKAFGIPEH</sequence>
<gene>
    <name evidence="1" type="ORF">NEDG_01215</name>
</gene>
<dbReference type="GeneID" id="93647565"/>
<comment type="caution">
    <text evidence="1">The sequence shown here is derived from an EMBL/GenBank/DDBJ whole genome shotgun (WGS) entry which is preliminary data.</text>
</comment>
<dbReference type="EMBL" id="LTDL01000042">
    <property type="protein sequence ID" value="OAG29076.1"/>
    <property type="molecule type" value="Genomic_DNA"/>
</dbReference>
<accession>A0A177EBG9</accession>
<proteinExistence type="predicted"/>
<dbReference type="VEuPathDB" id="MicrosporidiaDB:NEDG_01215"/>
<dbReference type="RefSeq" id="XP_067543821.1">
    <property type="nucleotide sequence ID" value="XM_067688633.1"/>
</dbReference>
<evidence type="ECO:0000313" key="2">
    <source>
        <dbReference type="Proteomes" id="UP000185944"/>
    </source>
</evidence>
<keyword evidence="2" id="KW-1185">Reference proteome</keyword>
<dbReference type="Proteomes" id="UP000185944">
    <property type="component" value="Unassembled WGS sequence"/>
</dbReference>
<name>A0A177EBG9_9MICR</name>
<dbReference type="AlphaFoldDB" id="A0A177EBG9"/>
<organism evidence="1 2">
    <name type="scientific">Nematocida displodere</name>
    <dbReference type="NCBI Taxonomy" id="1805483"/>
    <lineage>
        <taxon>Eukaryota</taxon>
        <taxon>Fungi</taxon>
        <taxon>Fungi incertae sedis</taxon>
        <taxon>Microsporidia</taxon>
        <taxon>Nematocida</taxon>
    </lineage>
</organism>
<evidence type="ECO:0000313" key="1">
    <source>
        <dbReference type="EMBL" id="OAG29076.1"/>
    </source>
</evidence>
<reference evidence="1 2" key="1">
    <citation type="submission" date="2016-02" db="EMBL/GenBank/DDBJ databases">
        <title>Discovery of a natural microsporidian pathogen with a broad tissue tropism in Caenorhabditis elegans.</title>
        <authorList>
            <person name="Luallen R.J."/>
            <person name="Reinke A.W."/>
            <person name="Tong L."/>
            <person name="Botts M.R."/>
            <person name="Felix M.-A."/>
            <person name="Troemel E.R."/>
        </authorList>
    </citation>
    <scope>NUCLEOTIDE SEQUENCE [LARGE SCALE GENOMIC DNA]</scope>
    <source>
        <strain evidence="1 2">JUm2807</strain>
    </source>
</reference>
<protein>
    <submittedName>
        <fullName evidence="1">Uncharacterized protein</fullName>
    </submittedName>
</protein>
<dbReference type="OrthoDB" id="2187466at2759"/>